<dbReference type="AlphaFoldDB" id="A0A173VNP5"/>
<evidence type="ECO:0000313" key="9">
    <source>
        <dbReference type="EMBL" id="CUN28390.1"/>
    </source>
</evidence>
<evidence type="ECO:0000256" key="4">
    <source>
        <dbReference type="ARBA" id="ARBA00022989"/>
    </source>
</evidence>
<keyword evidence="9" id="KW-0547">Nucleotide-binding</keyword>
<evidence type="ECO:0000313" key="10">
    <source>
        <dbReference type="EMBL" id="MDB9005000.1"/>
    </source>
</evidence>
<keyword evidence="9" id="KW-0067">ATP-binding</keyword>
<evidence type="ECO:0000313" key="12">
    <source>
        <dbReference type="Proteomes" id="UP000095591"/>
    </source>
</evidence>
<feature type="transmembrane region" description="Helical" evidence="6">
    <location>
        <begin position="293"/>
        <end position="314"/>
    </location>
</feature>
<dbReference type="Pfam" id="PF12704">
    <property type="entry name" value="MacB_PCD"/>
    <property type="match status" value="1"/>
</dbReference>
<keyword evidence="2" id="KW-1003">Cell membrane</keyword>
<reference evidence="9 12" key="1">
    <citation type="submission" date="2015-09" db="EMBL/GenBank/DDBJ databases">
        <authorList>
            <consortium name="Pathogen Informatics"/>
        </authorList>
    </citation>
    <scope>NUCLEOTIDE SEQUENCE [LARGE SCALE GENOMIC DNA]</scope>
    <source>
        <strain evidence="9 12">2789STDY5608872</strain>
    </source>
</reference>
<evidence type="ECO:0000256" key="6">
    <source>
        <dbReference type="SAM" id="Phobius"/>
    </source>
</evidence>
<reference evidence="10" key="3">
    <citation type="submission" date="2023-01" db="EMBL/GenBank/DDBJ databases">
        <title>Human gut microbiome strain richness.</title>
        <authorList>
            <person name="Chen-Liaw A."/>
        </authorList>
    </citation>
    <scope>NUCLEOTIDE SEQUENCE</scope>
    <source>
        <strain evidence="10">RTP21484st1_E5_RTP21484_190118</strain>
    </source>
</reference>
<proteinExistence type="predicted"/>
<dbReference type="GO" id="GO:0022857">
    <property type="term" value="F:transmembrane transporter activity"/>
    <property type="evidence" value="ECO:0007669"/>
    <property type="project" value="TreeGrafter"/>
</dbReference>
<dbReference type="GO" id="GO:0005524">
    <property type="term" value="F:ATP binding"/>
    <property type="evidence" value="ECO:0007669"/>
    <property type="project" value="UniProtKB-KW"/>
</dbReference>
<dbReference type="GO" id="GO:0016787">
    <property type="term" value="F:hydrolase activity"/>
    <property type="evidence" value="ECO:0007669"/>
    <property type="project" value="UniProtKB-KW"/>
</dbReference>
<dbReference type="PANTHER" id="PTHR30572:SF18">
    <property type="entry name" value="ABC-TYPE MACROLIDE FAMILY EXPORT SYSTEM PERMEASE COMPONENT 2"/>
    <property type="match status" value="1"/>
</dbReference>
<dbReference type="EMBL" id="QSJN01000010">
    <property type="protein sequence ID" value="RHD72796.1"/>
    <property type="molecule type" value="Genomic_DNA"/>
</dbReference>
<evidence type="ECO:0000256" key="2">
    <source>
        <dbReference type="ARBA" id="ARBA00022475"/>
    </source>
</evidence>
<feature type="transmembrane region" description="Helical" evidence="6">
    <location>
        <begin position="348"/>
        <end position="369"/>
    </location>
</feature>
<evidence type="ECO:0000313" key="11">
    <source>
        <dbReference type="EMBL" id="RHD72796.1"/>
    </source>
</evidence>
<keyword evidence="3 6" id="KW-0812">Transmembrane</keyword>
<evidence type="ECO:0000256" key="1">
    <source>
        <dbReference type="ARBA" id="ARBA00004651"/>
    </source>
</evidence>
<evidence type="ECO:0000313" key="13">
    <source>
        <dbReference type="Proteomes" id="UP000284660"/>
    </source>
</evidence>
<feature type="domain" description="MacB-like periplasmic core" evidence="8">
    <location>
        <begin position="20"/>
        <end position="251"/>
    </location>
</feature>
<dbReference type="Proteomes" id="UP000284660">
    <property type="component" value="Unassembled WGS sequence"/>
</dbReference>
<evidence type="ECO:0000259" key="8">
    <source>
        <dbReference type="Pfam" id="PF12704"/>
    </source>
</evidence>
<dbReference type="PANTHER" id="PTHR30572">
    <property type="entry name" value="MEMBRANE COMPONENT OF TRANSPORTER-RELATED"/>
    <property type="match status" value="1"/>
</dbReference>
<evidence type="ECO:0000256" key="3">
    <source>
        <dbReference type="ARBA" id="ARBA00022692"/>
    </source>
</evidence>
<organism evidence="9 12">
    <name type="scientific">Parabacteroides distasonis</name>
    <dbReference type="NCBI Taxonomy" id="823"/>
    <lineage>
        <taxon>Bacteria</taxon>
        <taxon>Pseudomonadati</taxon>
        <taxon>Bacteroidota</taxon>
        <taxon>Bacteroidia</taxon>
        <taxon>Bacteroidales</taxon>
        <taxon>Tannerellaceae</taxon>
        <taxon>Parabacteroides</taxon>
    </lineage>
</organism>
<dbReference type="EMBL" id="JAQMPJ010000005">
    <property type="protein sequence ID" value="MDB9005000.1"/>
    <property type="molecule type" value="Genomic_DNA"/>
</dbReference>
<keyword evidence="4 6" id="KW-1133">Transmembrane helix</keyword>
<dbReference type="Proteomes" id="UP000095591">
    <property type="component" value="Unassembled WGS sequence"/>
</dbReference>
<feature type="transmembrane region" description="Helical" evidence="6">
    <location>
        <begin position="21"/>
        <end position="41"/>
    </location>
</feature>
<dbReference type="InterPro" id="IPR025857">
    <property type="entry name" value="MacB_PCD"/>
</dbReference>
<dbReference type="EMBL" id="CYXP01000008">
    <property type="protein sequence ID" value="CUN28390.1"/>
    <property type="molecule type" value="Genomic_DNA"/>
</dbReference>
<keyword evidence="5 6" id="KW-0472">Membrane</keyword>
<name>A0A173VNP5_PARDI</name>
<feature type="domain" description="ABC3 transporter permease C-terminal" evidence="7">
    <location>
        <begin position="298"/>
        <end position="425"/>
    </location>
</feature>
<dbReference type="Pfam" id="PF02687">
    <property type="entry name" value="FtsX"/>
    <property type="match status" value="1"/>
</dbReference>
<dbReference type="GO" id="GO:0005886">
    <property type="term" value="C:plasma membrane"/>
    <property type="evidence" value="ECO:0007669"/>
    <property type="project" value="UniProtKB-SubCell"/>
</dbReference>
<sequence length="433" mass="48594">MYRQYFRQALQMLKESPFFSVITILGTALAICMIMVMVIVFEIQNKGFKPELNRDRTLYVKDVAITHKNEEDGGMNYSLVGGRVAKECFFTLKTPEAVSMQLMRMQTLVTSTDQTRRMKCDQIRTDEGFWKIFDFEFLAGKPFLRSDVESNIKKAVISRRLALRIFGLADESVIGQTILVARRPYVVGGIVEDVSPLANRAYAQIWIPYAQSDVDRLINEETLEGLIGSYRVLILARSSGDFNKIKTEVEQNVARFNNSLQELKIDLMKQPDTQMESRLRLWSNVVPDVPRMLGQYALVLIVLLLVPAMNLSGLTASRMQKRMGELGVRKAFGANRGTLIRQVLAENLAVTLLGGVLGLLFSYVAVFLLKDWLLGSFELASLNSGLTLSAGMLIRPAIFFFAFLFCLLLNLLSAAIPAWNASSGNIVDSLNDK</sequence>
<protein>
    <submittedName>
        <fullName evidence="10">ABC transporter permease</fullName>
    </submittedName>
    <submittedName>
        <fullName evidence="9">Macrolide export ATP-binding/permease protein MacB</fullName>
        <ecNumber evidence="9">3.6.3.-</ecNumber>
    </submittedName>
</protein>
<comment type="subcellular location">
    <subcellularLocation>
        <location evidence="1">Cell membrane</location>
        <topology evidence="1">Multi-pass membrane protein</topology>
    </subcellularLocation>
</comment>
<dbReference type="InterPro" id="IPR003838">
    <property type="entry name" value="ABC3_permease_C"/>
</dbReference>
<dbReference type="EC" id="3.6.3.-" evidence="9"/>
<dbReference type="Proteomes" id="UP001210126">
    <property type="component" value="Unassembled WGS sequence"/>
</dbReference>
<dbReference type="InterPro" id="IPR050250">
    <property type="entry name" value="Macrolide_Exporter_MacB"/>
</dbReference>
<keyword evidence="9" id="KW-0378">Hydrolase</keyword>
<evidence type="ECO:0000259" key="7">
    <source>
        <dbReference type="Pfam" id="PF02687"/>
    </source>
</evidence>
<evidence type="ECO:0000256" key="5">
    <source>
        <dbReference type="ARBA" id="ARBA00023136"/>
    </source>
</evidence>
<feature type="transmembrane region" description="Helical" evidence="6">
    <location>
        <begin position="389"/>
        <end position="412"/>
    </location>
</feature>
<gene>
    <name evidence="9" type="primary">macB_15</name>
    <name evidence="11" type="ORF">DW782_15995</name>
    <name evidence="9" type="ORF">ERS852429_03247</name>
    <name evidence="10" type="ORF">PN599_08295</name>
</gene>
<reference evidence="11 13" key="2">
    <citation type="submission" date="2018-08" db="EMBL/GenBank/DDBJ databases">
        <title>A genome reference for cultivated species of the human gut microbiota.</title>
        <authorList>
            <person name="Zou Y."/>
            <person name="Xue W."/>
            <person name="Luo G."/>
        </authorList>
    </citation>
    <scope>NUCLEOTIDE SEQUENCE [LARGE SCALE GENOMIC DNA]</scope>
    <source>
        <strain evidence="11 13">AM30-4</strain>
    </source>
</reference>
<accession>A0A173VNP5</accession>
<dbReference type="RefSeq" id="WP_008773432.1">
    <property type="nucleotide sequence ID" value="NZ_CACRUW010000009.1"/>
</dbReference>